<evidence type="ECO:0000256" key="8">
    <source>
        <dbReference type="SAM" id="Phobius"/>
    </source>
</evidence>
<dbReference type="STRING" id="28743.ENSCVAP00000005995"/>
<dbReference type="SUPFAM" id="SSF48726">
    <property type="entry name" value="Immunoglobulin"/>
    <property type="match status" value="2"/>
</dbReference>
<keyword evidence="8" id="KW-1133">Transmembrane helix</keyword>
<evidence type="ECO:0000256" key="2">
    <source>
        <dbReference type="ARBA" id="ARBA00022475"/>
    </source>
</evidence>
<dbReference type="InterPro" id="IPR003599">
    <property type="entry name" value="Ig_sub"/>
</dbReference>
<dbReference type="AlphaFoldDB" id="A0A3Q2FLZ6"/>
<evidence type="ECO:0000313" key="12">
    <source>
        <dbReference type="Proteomes" id="UP000265020"/>
    </source>
</evidence>
<dbReference type="PROSITE" id="PS50835">
    <property type="entry name" value="IG_LIKE"/>
    <property type="match status" value="2"/>
</dbReference>
<evidence type="ECO:0000256" key="6">
    <source>
        <dbReference type="ARBA" id="ARBA00023157"/>
    </source>
</evidence>
<keyword evidence="5 8" id="KW-0472">Membrane</keyword>
<organism evidence="11 12">
    <name type="scientific">Cyprinodon variegatus</name>
    <name type="common">Sheepshead minnow</name>
    <dbReference type="NCBI Taxonomy" id="28743"/>
    <lineage>
        <taxon>Eukaryota</taxon>
        <taxon>Metazoa</taxon>
        <taxon>Chordata</taxon>
        <taxon>Craniata</taxon>
        <taxon>Vertebrata</taxon>
        <taxon>Euteleostomi</taxon>
        <taxon>Actinopterygii</taxon>
        <taxon>Neopterygii</taxon>
        <taxon>Teleostei</taxon>
        <taxon>Neoteleostei</taxon>
        <taxon>Acanthomorphata</taxon>
        <taxon>Ovalentaria</taxon>
        <taxon>Atherinomorphae</taxon>
        <taxon>Cyprinodontiformes</taxon>
        <taxon>Cyprinodontidae</taxon>
        <taxon>Cyprinodon</taxon>
    </lineage>
</organism>
<comment type="subcellular location">
    <subcellularLocation>
        <location evidence="1">Cell membrane</location>
    </subcellularLocation>
</comment>
<proteinExistence type="predicted"/>
<dbReference type="PANTHER" id="PTHR19433:SF133">
    <property type="entry name" value="IMMUNE-TYPE RECEPTOR 5 PRECURSOR-RELATED"/>
    <property type="match status" value="1"/>
</dbReference>
<keyword evidence="7" id="KW-0325">Glycoprotein</keyword>
<evidence type="ECO:0000313" key="11">
    <source>
        <dbReference type="Ensembl" id="ENSCVAP00000005995.1"/>
    </source>
</evidence>
<dbReference type="InterPro" id="IPR007110">
    <property type="entry name" value="Ig-like_dom"/>
</dbReference>
<dbReference type="GO" id="GO:0005886">
    <property type="term" value="C:plasma membrane"/>
    <property type="evidence" value="ECO:0007669"/>
    <property type="project" value="UniProtKB-SubCell"/>
</dbReference>
<keyword evidence="12" id="KW-1185">Reference proteome</keyword>
<reference evidence="11" key="1">
    <citation type="submission" date="2025-08" db="UniProtKB">
        <authorList>
            <consortium name="Ensembl"/>
        </authorList>
    </citation>
    <scope>IDENTIFICATION</scope>
</reference>
<evidence type="ECO:0000256" key="4">
    <source>
        <dbReference type="ARBA" id="ARBA00022859"/>
    </source>
</evidence>
<accession>A0A3Q2FLZ6</accession>
<evidence type="ECO:0000256" key="1">
    <source>
        <dbReference type="ARBA" id="ARBA00004236"/>
    </source>
</evidence>
<dbReference type="Pfam" id="PF07686">
    <property type="entry name" value="V-set"/>
    <property type="match status" value="1"/>
</dbReference>
<dbReference type="Proteomes" id="UP000265020">
    <property type="component" value="Unassembled WGS sequence"/>
</dbReference>
<feature type="chain" id="PRO_5047040137" description="Ig-like domain-containing protein" evidence="9">
    <location>
        <begin position="18"/>
        <end position="323"/>
    </location>
</feature>
<feature type="domain" description="Ig-like" evidence="10">
    <location>
        <begin position="13"/>
        <end position="107"/>
    </location>
</feature>
<evidence type="ECO:0000256" key="7">
    <source>
        <dbReference type="ARBA" id="ARBA00023180"/>
    </source>
</evidence>
<dbReference type="InterPro" id="IPR013106">
    <property type="entry name" value="Ig_V-set"/>
</dbReference>
<keyword evidence="3 9" id="KW-0732">Signal</keyword>
<dbReference type="InterPro" id="IPR052051">
    <property type="entry name" value="TCR_complex_component"/>
</dbReference>
<feature type="transmembrane region" description="Helical" evidence="8">
    <location>
        <begin position="257"/>
        <end position="278"/>
    </location>
</feature>
<dbReference type="GeneTree" id="ENSGT00950000182968"/>
<keyword evidence="6" id="KW-1015">Disulfide bond</keyword>
<dbReference type="SMART" id="SM00409">
    <property type="entry name" value="IG"/>
    <property type="match status" value="2"/>
</dbReference>
<dbReference type="InterPro" id="IPR013783">
    <property type="entry name" value="Ig-like_fold"/>
</dbReference>
<keyword evidence="2" id="KW-1003">Cell membrane</keyword>
<keyword evidence="8" id="KW-0812">Transmembrane</keyword>
<reference evidence="11" key="2">
    <citation type="submission" date="2025-09" db="UniProtKB">
        <authorList>
            <consortium name="Ensembl"/>
        </authorList>
    </citation>
    <scope>IDENTIFICATION</scope>
</reference>
<keyword evidence="4" id="KW-0391">Immunity</keyword>
<name>A0A3Q2FLZ6_CYPVA</name>
<sequence length="323" mass="36844">MLLKFLHFCLIFPFKGSKDGSALETKTAALGDDVTLTCPRIKSEIDAKLFWIRFIPGKWPEILGASYSFDFKDTNEQTTHIKAQQGKGTFFLYISKVEESDAGLYYCVKVNILYLTFLKGEFLRIKGKESNINAIIQHPFPDVLHPGDSVSLQCSVLFNSQDKSCPTDHMVYWFQTGSDTIYPSFVYAQGNYGDECENSPEDHSERKCFYGLSKNISVSDIGAFYCAVASCGEIMFGNGTKLDIQEPNIWNLQKTNAVFILLCVALAASVVLIFFLTYNLRKKTCHCSNGNIYQYMCHCIKYLFYDLSLKSVWYFNRGCWRPW</sequence>
<feature type="signal peptide" evidence="9">
    <location>
        <begin position="1"/>
        <end position="17"/>
    </location>
</feature>
<dbReference type="Ensembl" id="ENSCVAT00000005750.1">
    <property type="protein sequence ID" value="ENSCVAP00000005995.1"/>
    <property type="gene ID" value="ENSCVAG00000007510.1"/>
</dbReference>
<evidence type="ECO:0000256" key="5">
    <source>
        <dbReference type="ARBA" id="ARBA00023136"/>
    </source>
</evidence>
<dbReference type="OMA" id="YYCINTE"/>
<evidence type="ECO:0000256" key="3">
    <source>
        <dbReference type="ARBA" id="ARBA00022729"/>
    </source>
</evidence>
<dbReference type="GO" id="GO:0009617">
    <property type="term" value="P:response to bacterium"/>
    <property type="evidence" value="ECO:0007669"/>
    <property type="project" value="TreeGrafter"/>
</dbReference>
<evidence type="ECO:0000256" key="9">
    <source>
        <dbReference type="SAM" id="SignalP"/>
    </source>
</evidence>
<dbReference type="InterPro" id="IPR036179">
    <property type="entry name" value="Ig-like_dom_sf"/>
</dbReference>
<evidence type="ECO:0000259" key="10">
    <source>
        <dbReference type="PROSITE" id="PS50835"/>
    </source>
</evidence>
<dbReference type="GO" id="GO:0002376">
    <property type="term" value="P:immune system process"/>
    <property type="evidence" value="ECO:0007669"/>
    <property type="project" value="UniProtKB-KW"/>
</dbReference>
<feature type="domain" description="Ig-like" evidence="10">
    <location>
        <begin position="147"/>
        <end position="228"/>
    </location>
</feature>
<dbReference type="Gene3D" id="2.60.40.10">
    <property type="entry name" value="Immunoglobulins"/>
    <property type="match status" value="2"/>
</dbReference>
<dbReference type="PANTHER" id="PTHR19433">
    <property type="entry name" value="T-CELL RECEPTOR ALPHA CHAIN V REGION-RELATED"/>
    <property type="match status" value="1"/>
</dbReference>
<protein>
    <recommendedName>
        <fullName evidence="10">Ig-like domain-containing protein</fullName>
    </recommendedName>
</protein>